<dbReference type="InterPro" id="IPR025405">
    <property type="entry name" value="DUF4131"/>
</dbReference>
<keyword evidence="3 6" id="KW-0812">Transmembrane</keyword>
<feature type="transmembrane region" description="Helical" evidence="6">
    <location>
        <begin position="448"/>
        <end position="467"/>
    </location>
</feature>
<dbReference type="Proteomes" id="UP000052008">
    <property type="component" value="Unassembled WGS sequence"/>
</dbReference>
<accession>A0A0S7WRK5</accession>
<dbReference type="AlphaFoldDB" id="A0A0S7WRK5"/>
<comment type="subcellular location">
    <subcellularLocation>
        <location evidence="1">Cell membrane</location>
        <topology evidence="1">Multi-pass membrane protein</topology>
    </subcellularLocation>
</comment>
<evidence type="ECO:0000256" key="4">
    <source>
        <dbReference type="ARBA" id="ARBA00022989"/>
    </source>
</evidence>
<dbReference type="PANTHER" id="PTHR30619:SF1">
    <property type="entry name" value="RECOMBINATION PROTEIN 2"/>
    <property type="match status" value="1"/>
</dbReference>
<dbReference type="Pfam" id="PF00753">
    <property type="entry name" value="Lactamase_B"/>
    <property type="match status" value="1"/>
</dbReference>
<evidence type="ECO:0000256" key="3">
    <source>
        <dbReference type="ARBA" id="ARBA00022692"/>
    </source>
</evidence>
<dbReference type="Gene3D" id="3.60.15.10">
    <property type="entry name" value="Ribonuclease Z/Hydroxyacylglutathione hydrolase-like"/>
    <property type="match status" value="1"/>
</dbReference>
<dbReference type="GO" id="GO:0030420">
    <property type="term" value="P:establishment of competence for transformation"/>
    <property type="evidence" value="ECO:0007669"/>
    <property type="project" value="InterPro"/>
</dbReference>
<feature type="domain" description="Metallo-beta-lactamase" evidence="7">
    <location>
        <begin position="541"/>
        <end position="746"/>
    </location>
</feature>
<evidence type="ECO:0000256" key="1">
    <source>
        <dbReference type="ARBA" id="ARBA00004651"/>
    </source>
</evidence>
<evidence type="ECO:0000313" key="9">
    <source>
        <dbReference type="Proteomes" id="UP000052008"/>
    </source>
</evidence>
<dbReference type="EMBL" id="LIZS01000041">
    <property type="protein sequence ID" value="KPJ52807.1"/>
    <property type="molecule type" value="Genomic_DNA"/>
</dbReference>
<dbReference type="STRING" id="1703770.AMJ39_06870"/>
<feature type="transmembrane region" description="Helical" evidence="6">
    <location>
        <begin position="351"/>
        <end position="373"/>
    </location>
</feature>
<evidence type="ECO:0000313" key="8">
    <source>
        <dbReference type="EMBL" id="KPJ52807.1"/>
    </source>
</evidence>
<dbReference type="InterPro" id="IPR036866">
    <property type="entry name" value="RibonucZ/Hydroxyglut_hydro"/>
</dbReference>
<dbReference type="InterPro" id="IPR001279">
    <property type="entry name" value="Metallo-B-lactamas"/>
</dbReference>
<dbReference type="PATRIC" id="fig|1703770.3.peg.1479"/>
<reference evidence="8 9" key="1">
    <citation type="journal article" date="2015" name="Microbiome">
        <title>Genomic resolution of linkages in carbon, nitrogen, and sulfur cycling among widespread estuary sediment bacteria.</title>
        <authorList>
            <person name="Baker B.J."/>
            <person name="Lazar C.S."/>
            <person name="Teske A.P."/>
            <person name="Dick G.J."/>
        </authorList>
    </citation>
    <scope>NUCLEOTIDE SEQUENCE [LARGE SCALE GENOMIC DNA]</scope>
    <source>
        <strain evidence="8">DG_24</strain>
    </source>
</reference>
<keyword evidence="2" id="KW-1003">Cell membrane</keyword>
<sequence>MGQPALLTLAAYGGGIVIGQFLSVPPLFLLWAVSCGLALWVGLVLIERGREIRTPILLAALVLAGLVRYELATDYFSSAHLSRFAGLPFQVRLAGTVIRDPVREPWRTTVLVRAFRLGVGSACVHVDGLVQVVGAHHLLGVSYGDLVEMRGVLEVPSPARNPGGFDRRRYLAQRGVYGVMRIADPDGIAVICRGGGNPVLRCIVCPVRRYVSCTLDRWLRGDPRAVIGALLLGDREGLPGYVESWFRTSGMIHVLAVSGLHVGILALIATLFLRGVGLPRTAASLLTAVLLVAYAPLTGLRPSVIRAVALFGMGSIALTLDRRFDRINLLAAIALAILVAAPRALHDLGFQLSFLATFSILFVFPRLLALLPAAVRSGSSPAARICQALGVSVAAQLGTAPLVAYHFFRLPLLAPLANLVVIPLVGLAIALSLATVTSGLISSVLGQVFAAAEWAVLTLLLAAVRFVSRVECASLRLPAPHAFSILMYYLTLVILCRATDGRCVRRVALIWLLILAQVWVWHGVFAPCRTDLRAIFLDVGQGDAMVITGPGGRVMVVDGGPAFRDWSAGEAIVAPYLWSQGHRSIDVLVATHPDADHLGGLVYLVEEFDVEVVLDSGLPGNSPTYRRFVEKIRRRGIPYYRIRAGDRIEGIGAAVRVLHPPRGWGTDGVAPPANRNDWSVVLAIDWGEWTILLTGDLERTEGILDVVERDGRSILLKVPHHGGEDANSEEFASGIGAEVAVISVGARNRFGLPDPRVVERYRRTGSAVLRTDLVGAIRAGIDGQHLVVDGMVDEGSSPYRDISRAWSWDTK</sequence>
<protein>
    <recommendedName>
        <fullName evidence="7">Metallo-beta-lactamase domain-containing protein</fullName>
    </recommendedName>
</protein>
<evidence type="ECO:0000256" key="5">
    <source>
        <dbReference type="ARBA" id="ARBA00023136"/>
    </source>
</evidence>
<feature type="transmembrane region" description="Helical" evidence="6">
    <location>
        <begin position="420"/>
        <end position="441"/>
    </location>
</feature>
<dbReference type="SUPFAM" id="SSF56281">
    <property type="entry name" value="Metallo-hydrolase/oxidoreductase"/>
    <property type="match status" value="1"/>
</dbReference>
<evidence type="ECO:0000256" key="6">
    <source>
        <dbReference type="SAM" id="Phobius"/>
    </source>
</evidence>
<dbReference type="NCBIfam" id="TIGR00361">
    <property type="entry name" value="ComEC_Rec2"/>
    <property type="match status" value="1"/>
</dbReference>
<feature type="transmembrane region" description="Helical" evidence="6">
    <location>
        <begin position="280"/>
        <end position="297"/>
    </location>
</feature>
<dbReference type="InterPro" id="IPR004477">
    <property type="entry name" value="ComEC_N"/>
</dbReference>
<dbReference type="InterPro" id="IPR035681">
    <property type="entry name" value="ComA-like_MBL"/>
</dbReference>
<dbReference type="InterPro" id="IPR004797">
    <property type="entry name" value="Competence_ComEC/Rec2"/>
</dbReference>
<feature type="transmembrane region" description="Helical" evidence="6">
    <location>
        <begin position="28"/>
        <end position="46"/>
    </location>
</feature>
<organism evidence="8 9">
    <name type="scientific">candidate division TA06 bacterium DG_24</name>
    <dbReference type="NCBI Taxonomy" id="1703770"/>
    <lineage>
        <taxon>Bacteria</taxon>
        <taxon>Bacteria division TA06</taxon>
    </lineage>
</organism>
<feature type="transmembrane region" description="Helical" evidence="6">
    <location>
        <begin position="327"/>
        <end position="345"/>
    </location>
</feature>
<feature type="transmembrane region" description="Helical" evidence="6">
    <location>
        <begin position="385"/>
        <end position="408"/>
    </location>
</feature>
<name>A0A0S7WRK5_UNCT6</name>
<dbReference type="SMART" id="SM00849">
    <property type="entry name" value="Lactamase_B"/>
    <property type="match status" value="1"/>
</dbReference>
<comment type="caution">
    <text evidence="8">The sequence shown here is derived from an EMBL/GenBank/DDBJ whole genome shotgun (WGS) entry which is preliminary data.</text>
</comment>
<dbReference type="Pfam" id="PF13567">
    <property type="entry name" value="DUF4131"/>
    <property type="match status" value="1"/>
</dbReference>
<dbReference type="NCBIfam" id="TIGR00360">
    <property type="entry name" value="ComEC_N-term"/>
    <property type="match status" value="1"/>
</dbReference>
<evidence type="ECO:0000256" key="2">
    <source>
        <dbReference type="ARBA" id="ARBA00022475"/>
    </source>
</evidence>
<dbReference type="GO" id="GO:0005886">
    <property type="term" value="C:plasma membrane"/>
    <property type="evidence" value="ECO:0007669"/>
    <property type="project" value="UniProtKB-SubCell"/>
</dbReference>
<keyword evidence="5 6" id="KW-0472">Membrane</keyword>
<dbReference type="CDD" id="cd07731">
    <property type="entry name" value="ComA-like_MBL-fold"/>
    <property type="match status" value="1"/>
</dbReference>
<dbReference type="PANTHER" id="PTHR30619">
    <property type="entry name" value="DNA INTERNALIZATION/COMPETENCE PROTEIN COMEC/REC2"/>
    <property type="match status" value="1"/>
</dbReference>
<feature type="transmembrane region" description="Helical" evidence="6">
    <location>
        <begin position="251"/>
        <end position="273"/>
    </location>
</feature>
<evidence type="ECO:0000259" key="7">
    <source>
        <dbReference type="SMART" id="SM00849"/>
    </source>
</evidence>
<dbReference type="Pfam" id="PF03772">
    <property type="entry name" value="Competence"/>
    <property type="match status" value="1"/>
</dbReference>
<keyword evidence="4 6" id="KW-1133">Transmembrane helix</keyword>
<feature type="transmembrane region" description="Helical" evidence="6">
    <location>
        <begin position="5"/>
        <end position="22"/>
    </location>
</feature>
<feature type="transmembrane region" description="Helical" evidence="6">
    <location>
        <begin position="479"/>
        <end position="496"/>
    </location>
</feature>
<dbReference type="InterPro" id="IPR052159">
    <property type="entry name" value="Competence_DNA_uptake"/>
</dbReference>
<feature type="transmembrane region" description="Helical" evidence="6">
    <location>
        <begin position="508"/>
        <end position="525"/>
    </location>
</feature>
<proteinExistence type="predicted"/>
<gene>
    <name evidence="8" type="ORF">AMJ39_06870</name>
</gene>